<keyword evidence="5" id="KW-1185">Reference proteome</keyword>
<evidence type="ECO:0000256" key="2">
    <source>
        <dbReference type="ARBA" id="ARBA00022840"/>
    </source>
</evidence>
<dbReference type="OrthoDB" id="9768243at2"/>
<dbReference type="Gene3D" id="3.40.50.300">
    <property type="entry name" value="P-loop containing nucleotide triphosphate hydrolases"/>
    <property type="match status" value="1"/>
</dbReference>
<keyword evidence="1" id="KW-0547">Nucleotide-binding</keyword>
<comment type="caution">
    <text evidence="4">The sequence shown here is derived from an EMBL/GenBank/DDBJ whole genome shotgun (WGS) entry which is preliminary data.</text>
</comment>
<dbReference type="SMART" id="SM00382">
    <property type="entry name" value="AAA"/>
    <property type="match status" value="1"/>
</dbReference>
<dbReference type="SUPFAM" id="SSF52540">
    <property type="entry name" value="P-loop containing nucleoside triphosphate hydrolases"/>
    <property type="match status" value="1"/>
</dbReference>
<proteinExistence type="predicted"/>
<reference evidence="4 5" key="1">
    <citation type="submission" date="2019-07" db="EMBL/GenBank/DDBJ databases">
        <title>Whole genome shotgun sequence of Halolactibacillus alkaliphilus NBRC 103919.</title>
        <authorList>
            <person name="Hosoyama A."/>
            <person name="Uohara A."/>
            <person name="Ohji S."/>
            <person name="Ichikawa N."/>
        </authorList>
    </citation>
    <scope>NUCLEOTIDE SEQUENCE [LARGE SCALE GENOMIC DNA]</scope>
    <source>
        <strain evidence="4 5">NBRC 103919</strain>
    </source>
</reference>
<dbReference type="GO" id="GO:0005524">
    <property type="term" value="F:ATP binding"/>
    <property type="evidence" value="ECO:0007669"/>
    <property type="project" value="UniProtKB-KW"/>
</dbReference>
<gene>
    <name evidence="4" type="primary">spoIIIAA</name>
    <name evidence="4" type="ORF">HAL01_17070</name>
</gene>
<sequence length="294" mass="33357">MLPKDVHVLFQKDVIDLIEKYEKPLGAIEEIRARLNQPLECMYKRGYQLLPYEMHQHVFKELLDNLFVSSRYRYARELKECFITLPGGHRVGLAGDIIMNNQGIDHLEIITSLNIRIHQLQRISFNISHRQLFVDSQYASTLIIGPPNAGKTSLLRMLVQSISQDVSPFSKKICVIDERKEIMPPLLSKPNACARVDHLSGCPKHLAIPLMIRSMSPDIIIVDEIATNHDVTALLDGMKAGISLICTAHASSYQDLASRMFFKVLLSERLFDRVIVLSSTKKGELQLINLKESV</sequence>
<evidence type="ECO:0000313" key="4">
    <source>
        <dbReference type="EMBL" id="GEN57243.1"/>
    </source>
</evidence>
<protein>
    <submittedName>
        <fullName evidence="4">Stage III sporulation protein AA</fullName>
    </submittedName>
</protein>
<dbReference type="PANTHER" id="PTHR20953:SF3">
    <property type="entry name" value="P-LOOP CONTAINING NUCLEOSIDE TRIPHOSPHATE HYDROLASES SUPERFAMILY PROTEIN"/>
    <property type="match status" value="1"/>
</dbReference>
<dbReference type="InterPro" id="IPR045735">
    <property type="entry name" value="Spore_III_AA_AAA+_ATPase"/>
</dbReference>
<dbReference type="AlphaFoldDB" id="A0A511X2S3"/>
<dbReference type="Pfam" id="PF19568">
    <property type="entry name" value="Spore_III_AA"/>
    <property type="match status" value="1"/>
</dbReference>
<evidence type="ECO:0000256" key="1">
    <source>
        <dbReference type="ARBA" id="ARBA00022741"/>
    </source>
</evidence>
<name>A0A511X2S3_9BACI</name>
<keyword evidence="2" id="KW-0067">ATP-binding</keyword>
<dbReference type="Proteomes" id="UP000321400">
    <property type="component" value="Unassembled WGS sequence"/>
</dbReference>
<dbReference type="EMBL" id="BJYE01000021">
    <property type="protein sequence ID" value="GEN57243.1"/>
    <property type="molecule type" value="Genomic_DNA"/>
</dbReference>
<evidence type="ECO:0000313" key="5">
    <source>
        <dbReference type="Proteomes" id="UP000321400"/>
    </source>
</evidence>
<dbReference type="RefSeq" id="WP_089800708.1">
    <property type="nucleotide sequence ID" value="NZ_BJYE01000021.1"/>
</dbReference>
<dbReference type="InterPro" id="IPR027417">
    <property type="entry name" value="P-loop_NTPase"/>
</dbReference>
<accession>A0A511X2S3</accession>
<feature type="domain" description="AAA+ ATPase" evidence="3">
    <location>
        <begin position="137"/>
        <end position="280"/>
    </location>
</feature>
<dbReference type="PANTHER" id="PTHR20953">
    <property type="entry name" value="KINASE-RELATED"/>
    <property type="match status" value="1"/>
</dbReference>
<dbReference type="InterPro" id="IPR003593">
    <property type="entry name" value="AAA+_ATPase"/>
</dbReference>
<evidence type="ECO:0000259" key="3">
    <source>
        <dbReference type="SMART" id="SM00382"/>
    </source>
</evidence>
<organism evidence="4 5">
    <name type="scientific">Halolactibacillus alkaliphilus</name>
    <dbReference type="NCBI Taxonomy" id="442899"/>
    <lineage>
        <taxon>Bacteria</taxon>
        <taxon>Bacillati</taxon>
        <taxon>Bacillota</taxon>
        <taxon>Bacilli</taxon>
        <taxon>Bacillales</taxon>
        <taxon>Bacillaceae</taxon>
        <taxon>Halolactibacillus</taxon>
    </lineage>
</organism>
<dbReference type="STRING" id="442899.SAMN05720591_10733"/>